<keyword evidence="3" id="KW-1185">Reference proteome</keyword>
<protein>
    <submittedName>
        <fullName evidence="2">mRNA interferase MazF</fullName>
    </submittedName>
</protein>
<comment type="caution">
    <text evidence="2">The sequence shown here is derived from an EMBL/GenBank/DDBJ whole genome shotgun (WGS) entry which is preliminary data.</text>
</comment>
<dbReference type="Proteomes" id="UP000268233">
    <property type="component" value="Unassembled WGS sequence"/>
</dbReference>
<evidence type="ECO:0000313" key="3">
    <source>
        <dbReference type="Proteomes" id="UP000268233"/>
    </source>
</evidence>
<dbReference type="Gene3D" id="2.30.30.110">
    <property type="match status" value="1"/>
</dbReference>
<dbReference type="GeneID" id="31401532"/>
<gene>
    <name evidence="2" type="ORF">BDK61_4407</name>
</gene>
<feature type="region of interest" description="Disordered" evidence="1">
    <location>
        <begin position="1"/>
        <end position="28"/>
    </location>
</feature>
<dbReference type="PANTHER" id="PTHR33988">
    <property type="entry name" value="ENDORIBONUCLEASE MAZF-RELATED"/>
    <property type="match status" value="1"/>
</dbReference>
<dbReference type="Pfam" id="PF02452">
    <property type="entry name" value="PemK_toxin"/>
    <property type="match status" value="1"/>
</dbReference>
<dbReference type="GO" id="GO:0006402">
    <property type="term" value="P:mRNA catabolic process"/>
    <property type="evidence" value="ECO:0007669"/>
    <property type="project" value="TreeGrafter"/>
</dbReference>
<dbReference type="InterPro" id="IPR011067">
    <property type="entry name" value="Plasmid_toxin/cell-grow_inhib"/>
</dbReference>
<dbReference type="GO" id="GO:0016075">
    <property type="term" value="P:rRNA catabolic process"/>
    <property type="evidence" value="ECO:0007669"/>
    <property type="project" value="TreeGrafter"/>
</dbReference>
<dbReference type="GO" id="GO:0004521">
    <property type="term" value="F:RNA endonuclease activity"/>
    <property type="evidence" value="ECO:0007669"/>
    <property type="project" value="TreeGrafter"/>
</dbReference>
<dbReference type="EMBL" id="RBWW01000003">
    <property type="protein sequence ID" value="RKS75875.1"/>
    <property type="molecule type" value="Genomic_DNA"/>
</dbReference>
<dbReference type="GO" id="GO:0003677">
    <property type="term" value="F:DNA binding"/>
    <property type="evidence" value="ECO:0007669"/>
    <property type="project" value="InterPro"/>
</dbReference>
<dbReference type="RefSeq" id="WP_008313532.1">
    <property type="nucleotide sequence ID" value="NZ_RBWW01000003.1"/>
</dbReference>
<dbReference type="SUPFAM" id="SSF50118">
    <property type="entry name" value="Cell growth inhibitor/plasmid maintenance toxic component"/>
    <property type="match status" value="1"/>
</dbReference>
<evidence type="ECO:0000256" key="1">
    <source>
        <dbReference type="SAM" id="MobiDB-lite"/>
    </source>
</evidence>
<feature type="compositionally biased region" description="Acidic residues" evidence="1">
    <location>
        <begin position="16"/>
        <end position="25"/>
    </location>
</feature>
<proteinExistence type="predicted"/>
<name>A0A495QQW2_9EURY</name>
<dbReference type="PANTHER" id="PTHR33988:SF3">
    <property type="entry name" value="ENDORIBONUCLEASE TOXIN CHPB-RELATED"/>
    <property type="match status" value="1"/>
</dbReference>
<dbReference type="InterPro" id="IPR003477">
    <property type="entry name" value="PemK-like"/>
</dbReference>
<dbReference type="AlphaFoldDB" id="A0A495QQW2"/>
<reference evidence="2 3" key="1">
    <citation type="submission" date="2018-10" db="EMBL/GenBank/DDBJ databases">
        <title>Genomic Encyclopedia of Archaeal and Bacterial Type Strains, Phase II (KMG-II): from individual species to whole genera.</title>
        <authorList>
            <person name="Goeker M."/>
        </authorList>
    </citation>
    <scope>NUCLEOTIDE SEQUENCE [LARGE SCALE GENOMIC DNA]</scope>
    <source>
        <strain evidence="2 3">DSM 11927</strain>
    </source>
</reference>
<evidence type="ECO:0000313" key="2">
    <source>
        <dbReference type="EMBL" id="RKS75875.1"/>
    </source>
</evidence>
<accession>A0A495QQW2</accession>
<sequence length="123" mass="13806">MSFPEYGDLIHVDFTPSEDSEPGEFEDPHPAVVVQYTNSDDRAVVVAPVSSRDKQSFSREVRLPGTIDGLDSDSVAILNLITTVSFEGRVRPEGDDSDSWRLGKVPPQKMEEVQEKLERLFRI</sequence>
<organism evidence="2 3">
    <name type="scientific">Haloarcula quadrata</name>
    <dbReference type="NCBI Taxonomy" id="182779"/>
    <lineage>
        <taxon>Archaea</taxon>
        <taxon>Methanobacteriati</taxon>
        <taxon>Methanobacteriota</taxon>
        <taxon>Stenosarchaea group</taxon>
        <taxon>Halobacteria</taxon>
        <taxon>Halobacteriales</taxon>
        <taxon>Haloarculaceae</taxon>
        <taxon>Haloarcula</taxon>
    </lineage>
</organism>